<evidence type="ECO:0000256" key="5">
    <source>
        <dbReference type="ARBA" id="ARBA00023251"/>
    </source>
</evidence>
<feature type="transmembrane region" description="Helical" evidence="6">
    <location>
        <begin position="435"/>
        <end position="455"/>
    </location>
</feature>
<dbReference type="Gene3D" id="1.20.1250.20">
    <property type="entry name" value="MFS general substrate transporter like domains"/>
    <property type="match status" value="1"/>
</dbReference>
<dbReference type="GO" id="GO:0005886">
    <property type="term" value="C:plasma membrane"/>
    <property type="evidence" value="ECO:0007669"/>
    <property type="project" value="UniProtKB-SubCell"/>
</dbReference>
<dbReference type="PANTHER" id="PTHR42718">
    <property type="entry name" value="MAJOR FACILITATOR SUPERFAMILY MULTIDRUG TRANSPORTER MFSC"/>
    <property type="match status" value="1"/>
</dbReference>
<dbReference type="Pfam" id="PF07690">
    <property type="entry name" value="MFS_1"/>
    <property type="match status" value="1"/>
</dbReference>
<feature type="transmembrane region" description="Helical" evidence="6">
    <location>
        <begin position="266"/>
        <end position="287"/>
    </location>
</feature>
<keyword evidence="4 6" id="KW-0472">Membrane</keyword>
<sequence length="483" mass="49704">MSTRPVRTRTLMTALLSACVAFQLNASMLSPVLPTLARELKTDSVTAGLSQTAFFTSACVFAVFVPRLSDIAGRRRTLVVTLGLSAVGSVLAALSPTIEVLYIARILQGCCGPVIAICLLMLRDAVPEPRRYGTLMGVVTAVNGGIAGVDVIVGGAIATRLGFRPVFWLMAVAAVVAMILVRLQAPETRPSAGARMDWLGVGPLVVGIGTLLIALGEVGKLDAANWLLVGVLAVLSLGAFGCFHWVEGITSQPLVSRAQLRHRATWSLLLTTTLTLTGVFAAINGLVVSFAQDTRVGFGINSDTTSLLLLTPYALIGWLIGPLAGRLAPRRGYLWVLRVGLAGSVVTLTLIATVGLRSLALLIAGAVLLGIAYAGMANIMLNGLAVVLSGERNPGFLPGINTGAFNLGAGLSFAVLPVVQIAIDHGGSPTIGGYAGGIGVGAGIVAAALASSYLIPRPAAAELPEPRHAESDLALSSEAIGPT</sequence>
<evidence type="ECO:0000313" key="9">
    <source>
        <dbReference type="Proteomes" id="UP000295345"/>
    </source>
</evidence>
<keyword evidence="9" id="KW-1185">Reference proteome</keyword>
<dbReference type="Proteomes" id="UP000295345">
    <property type="component" value="Unassembled WGS sequence"/>
</dbReference>
<evidence type="ECO:0000313" key="8">
    <source>
        <dbReference type="EMBL" id="TDC75576.1"/>
    </source>
</evidence>
<name>A0A4R4TGY2_9ACTN</name>
<dbReference type="InterPro" id="IPR001958">
    <property type="entry name" value="Tet-R_TetA/multi-R_MdtG-like"/>
</dbReference>
<evidence type="ECO:0000256" key="2">
    <source>
        <dbReference type="ARBA" id="ARBA00022692"/>
    </source>
</evidence>
<dbReference type="PROSITE" id="PS50850">
    <property type="entry name" value="MFS"/>
    <property type="match status" value="1"/>
</dbReference>
<feature type="domain" description="Major facilitator superfamily (MFS) profile" evidence="7">
    <location>
        <begin position="11"/>
        <end position="459"/>
    </location>
</feature>
<dbReference type="Gene3D" id="1.20.1720.10">
    <property type="entry name" value="Multidrug resistance protein D"/>
    <property type="match status" value="1"/>
</dbReference>
<feature type="transmembrane region" description="Helical" evidence="6">
    <location>
        <begin position="165"/>
        <end position="185"/>
    </location>
</feature>
<keyword evidence="2 6" id="KW-0812">Transmembrane</keyword>
<feature type="transmembrane region" description="Helical" evidence="6">
    <location>
        <begin position="77"/>
        <end position="94"/>
    </location>
</feature>
<feature type="transmembrane region" description="Helical" evidence="6">
    <location>
        <begin position="362"/>
        <end position="388"/>
    </location>
</feature>
<reference evidence="8 9" key="1">
    <citation type="submission" date="2019-03" db="EMBL/GenBank/DDBJ databases">
        <title>Draft genome sequences of novel Actinobacteria.</title>
        <authorList>
            <person name="Sahin N."/>
            <person name="Ay H."/>
            <person name="Saygin H."/>
        </authorList>
    </citation>
    <scope>NUCLEOTIDE SEQUENCE [LARGE SCALE GENOMIC DNA]</scope>
    <source>
        <strain evidence="8 9">DSM 41900</strain>
    </source>
</reference>
<dbReference type="InterPro" id="IPR036259">
    <property type="entry name" value="MFS_trans_sf"/>
</dbReference>
<dbReference type="EMBL" id="SMKI01000101">
    <property type="protein sequence ID" value="TDC75576.1"/>
    <property type="molecule type" value="Genomic_DNA"/>
</dbReference>
<keyword evidence="5" id="KW-0046">Antibiotic resistance</keyword>
<evidence type="ECO:0000256" key="1">
    <source>
        <dbReference type="ARBA" id="ARBA00004651"/>
    </source>
</evidence>
<proteinExistence type="predicted"/>
<comment type="subcellular location">
    <subcellularLocation>
        <location evidence="1">Cell membrane</location>
        <topology evidence="1">Multi-pass membrane protein</topology>
    </subcellularLocation>
</comment>
<feature type="transmembrane region" description="Helical" evidence="6">
    <location>
        <begin position="400"/>
        <end position="423"/>
    </location>
</feature>
<keyword evidence="3 6" id="KW-1133">Transmembrane helix</keyword>
<dbReference type="InterPro" id="IPR011701">
    <property type="entry name" value="MFS"/>
</dbReference>
<feature type="transmembrane region" description="Helical" evidence="6">
    <location>
        <begin position="134"/>
        <end position="159"/>
    </location>
</feature>
<evidence type="ECO:0000256" key="3">
    <source>
        <dbReference type="ARBA" id="ARBA00022989"/>
    </source>
</evidence>
<dbReference type="PRINTS" id="PR01035">
    <property type="entry name" value="TCRTETA"/>
</dbReference>
<dbReference type="OrthoDB" id="3717319at2"/>
<evidence type="ECO:0000256" key="4">
    <source>
        <dbReference type="ARBA" id="ARBA00023136"/>
    </source>
</evidence>
<feature type="transmembrane region" description="Helical" evidence="6">
    <location>
        <begin position="335"/>
        <end position="356"/>
    </location>
</feature>
<dbReference type="GO" id="GO:0046677">
    <property type="term" value="P:response to antibiotic"/>
    <property type="evidence" value="ECO:0007669"/>
    <property type="project" value="UniProtKB-KW"/>
</dbReference>
<dbReference type="GO" id="GO:0022857">
    <property type="term" value="F:transmembrane transporter activity"/>
    <property type="evidence" value="ECO:0007669"/>
    <property type="project" value="InterPro"/>
</dbReference>
<organism evidence="8 9">
    <name type="scientific">Streptomyces hainanensis</name>
    <dbReference type="NCBI Taxonomy" id="402648"/>
    <lineage>
        <taxon>Bacteria</taxon>
        <taxon>Bacillati</taxon>
        <taxon>Actinomycetota</taxon>
        <taxon>Actinomycetes</taxon>
        <taxon>Kitasatosporales</taxon>
        <taxon>Streptomycetaceae</taxon>
        <taxon>Streptomyces</taxon>
    </lineage>
</organism>
<accession>A0A4R4TGY2</accession>
<feature type="transmembrane region" description="Helical" evidence="6">
    <location>
        <begin position="227"/>
        <end position="246"/>
    </location>
</feature>
<gene>
    <name evidence="8" type="ORF">E1283_11995</name>
</gene>
<feature type="transmembrane region" description="Helical" evidence="6">
    <location>
        <begin position="307"/>
        <end position="328"/>
    </location>
</feature>
<evidence type="ECO:0000256" key="6">
    <source>
        <dbReference type="SAM" id="Phobius"/>
    </source>
</evidence>
<evidence type="ECO:0000259" key="7">
    <source>
        <dbReference type="PROSITE" id="PS50850"/>
    </source>
</evidence>
<protein>
    <submittedName>
        <fullName evidence="8">MFS transporter</fullName>
    </submittedName>
</protein>
<feature type="transmembrane region" description="Helical" evidence="6">
    <location>
        <begin position="100"/>
        <end position="122"/>
    </location>
</feature>
<comment type="caution">
    <text evidence="8">The sequence shown here is derived from an EMBL/GenBank/DDBJ whole genome shotgun (WGS) entry which is preliminary data.</text>
</comment>
<dbReference type="InterPro" id="IPR020846">
    <property type="entry name" value="MFS_dom"/>
</dbReference>
<feature type="transmembrane region" description="Helical" evidence="6">
    <location>
        <begin position="45"/>
        <end position="65"/>
    </location>
</feature>
<dbReference type="AlphaFoldDB" id="A0A4R4TGY2"/>
<dbReference type="PANTHER" id="PTHR42718:SF35">
    <property type="entry name" value="BLL0718 PROTEIN"/>
    <property type="match status" value="1"/>
</dbReference>
<feature type="transmembrane region" description="Helical" evidence="6">
    <location>
        <begin position="197"/>
        <end position="215"/>
    </location>
</feature>
<dbReference type="SUPFAM" id="SSF103473">
    <property type="entry name" value="MFS general substrate transporter"/>
    <property type="match status" value="1"/>
</dbReference>